<dbReference type="OrthoDB" id="498204at2759"/>
<evidence type="ECO:0000256" key="5">
    <source>
        <dbReference type="ARBA" id="ARBA00022827"/>
    </source>
</evidence>
<comment type="pathway">
    <text evidence="2">Carbohydrate metabolism; tricarboxylic acid cycle.</text>
</comment>
<dbReference type="EMBL" id="LR914099">
    <property type="protein sequence ID" value="CAD7254940.1"/>
    <property type="molecule type" value="Genomic_DNA"/>
</dbReference>
<dbReference type="PANTHER" id="PTHR21432">
    <property type="entry name" value="ACETYL-COA HYDROLASE-RELATED"/>
    <property type="match status" value="1"/>
</dbReference>
<keyword evidence="6" id="KW-0560">Oxidoreductase</keyword>
<name>A0A7R9FTS8_9CRUS</name>
<dbReference type="Proteomes" id="UP000677054">
    <property type="component" value="Unassembled WGS sequence"/>
</dbReference>
<dbReference type="GO" id="GO:0006099">
    <property type="term" value="P:tricarboxylic acid cycle"/>
    <property type="evidence" value="ECO:0007669"/>
    <property type="project" value="UniProtKB-UniPathway"/>
</dbReference>
<keyword evidence="3" id="KW-0816">Tricarboxylic acid cycle</keyword>
<dbReference type="InterPro" id="IPR006231">
    <property type="entry name" value="MQO"/>
</dbReference>
<dbReference type="InterPro" id="IPR037171">
    <property type="entry name" value="NagB/RpiA_transferase-like"/>
</dbReference>
<protein>
    <recommendedName>
        <fullName evidence="9">Acetyl-CoA hydrolase</fullName>
    </recommendedName>
</protein>
<evidence type="ECO:0000313" key="8">
    <source>
        <dbReference type="Proteomes" id="UP000677054"/>
    </source>
</evidence>
<dbReference type="PANTHER" id="PTHR21432:SF20">
    <property type="entry name" value="ACETYL-COA HYDROLASE"/>
    <property type="match status" value="1"/>
</dbReference>
<feature type="non-terminal residue" evidence="7">
    <location>
        <position position="519"/>
    </location>
</feature>
<organism evidence="7">
    <name type="scientific">Darwinula stevensoni</name>
    <dbReference type="NCBI Taxonomy" id="69355"/>
    <lineage>
        <taxon>Eukaryota</taxon>
        <taxon>Metazoa</taxon>
        <taxon>Ecdysozoa</taxon>
        <taxon>Arthropoda</taxon>
        <taxon>Crustacea</taxon>
        <taxon>Oligostraca</taxon>
        <taxon>Ostracoda</taxon>
        <taxon>Podocopa</taxon>
        <taxon>Podocopida</taxon>
        <taxon>Darwinulocopina</taxon>
        <taxon>Darwinuloidea</taxon>
        <taxon>Darwinulidae</taxon>
        <taxon>Darwinula</taxon>
    </lineage>
</organism>
<dbReference type="SUPFAM" id="SSF51905">
    <property type="entry name" value="FAD/NAD(P)-binding domain"/>
    <property type="match status" value="1"/>
</dbReference>
<proteinExistence type="predicted"/>
<evidence type="ECO:0000256" key="3">
    <source>
        <dbReference type="ARBA" id="ARBA00022532"/>
    </source>
</evidence>
<gene>
    <name evidence="7" type="ORF">DSTB1V02_LOCUS14686</name>
</gene>
<reference evidence="7" key="1">
    <citation type="submission" date="2020-11" db="EMBL/GenBank/DDBJ databases">
        <authorList>
            <person name="Tran Van P."/>
        </authorList>
    </citation>
    <scope>NUCLEOTIDE SEQUENCE</scope>
</reference>
<dbReference type="InterPro" id="IPR036188">
    <property type="entry name" value="FAD/NAD-bd_sf"/>
</dbReference>
<evidence type="ECO:0000256" key="1">
    <source>
        <dbReference type="ARBA" id="ARBA00001974"/>
    </source>
</evidence>
<dbReference type="AlphaFoldDB" id="A0A7R9FTS8"/>
<keyword evidence="5" id="KW-0274">FAD</keyword>
<accession>A0A7R9FTS8</accession>
<dbReference type="Gene3D" id="3.30.750.70">
    <property type="entry name" value="4-hydroxybutyrate coenzyme like domains"/>
    <property type="match status" value="1"/>
</dbReference>
<dbReference type="Gene3D" id="3.40.1080.20">
    <property type="entry name" value="Acetyl-CoA hydrolase/transferase C-terminal domain"/>
    <property type="match status" value="1"/>
</dbReference>
<keyword evidence="4" id="KW-0285">Flavoprotein</keyword>
<evidence type="ECO:0008006" key="9">
    <source>
        <dbReference type="Google" id="ProtNLM"/>
    </source>
</evidence>
<dbReference type="InterPro" id="IPR046433">
    <property type="entry name" value="ActCoA_hydro"/>
</dbReference>
<dbReference type="SUPFAM" id="SSF100950">
    <property type="entry name" value="NagB/RpiA/CoA transferase-like"/>
    <property type="match status" value="1"/>
</dbReference>
<evidence type="ECO:0000313" key="7">
    <source>
        <dbReference type="EMBL" id="CAD7254940.1"/>
    </source>
</evidence>
<dbReference type="Pfam" id="PF06039">
    <property type="entry name" value="Mqo"/>
    <property type="match status" value="1"/>
</dbReference>
<keyword evidence="8" id="KW-1185">Reference proteome</keyword>
<sequence>MPRTLGDGVMHVSEFSAIVEVNDELPVVDYKSKITSADIEIGKHCSSIIEDGSTLQMGIGAIPDAVMEQLEGHKDLGVHTEMFSNGVIDLVKKGVITNRFKKKHRQKNVTTFAIGSKELYAFINDHPEFEFLESDYVNDAYIIAKNPKVVAINSAIEIDITGQVCADSIGTYQYSGVGGQMDFIRGANLSVGGKPIIALSSTTNKGESKIVPFLKPGAGVVTTRAHVHYVITEYGIAYLFGKNLKQRAYALIDIAHPSHHKKHITLIGAGIMSATLGILLNELNPEFEIEFFERMDQVAAESSDAWNNAGTGHSAFCELNYTSEIDGQIDISKAVKIATQFEMSKSFWAYLVSKRFIENPESFINNIPHISFVWGEENVDFLRRRAHLMQAHPLFSEMRFSNQHDVLLEWMPLVMQSRKPDEVLAATKMDIGTDVNFGNLTRVLFNYLESLPNVTLHLNHELRDLEKIENGQWRLKVKDELNDVKKYIDTDFVFLGAGGGSLPLLDKSDIEEAKGYGGF</sequence>
<dbReference type="UniPathway" id="UPA00223"/>
<dbReference type="GO" id="GO:0008924">
    <property type="term" value="F:L-malate dehydrogenase (quinone) activity"/>
    <property type="evidence" value="ECO:0007669"/>
    <property type="project" value="InterPro"/>
</dbReference>
<evidence type="ECO:0000256" key="4">
    <source>
        <dbReference type="ARBA" id="ARBA00022630"/>
    </source>
</evidence>
<evidence type="ECO:0000256" key="2">
    <source>
        <dbReference type="ARBA" id="ARBA00005163"/>
    </source>
</evidence>
<dbReference type="EMBL" id="CAJPEV010014581">
    <property type="protein sequence ID" value="CAG0906986.1"/>
    <property type="molecule type" value="Genomic_DNA"/>
</dbReference>
<dbReference type="GO" id="GO:0008775">
    <property type="term" value="F:acetate CoA-transferase activity"/>
    <property type="evidence" value="ECO:0007669"/>
    <property type="project" value="InterPro"/>
</dbReference>
<evidence type="ECO:0000256" key="6">
    <source>
        <dbReference type="ARBA" id="ARBA00023002"/>
    </source>
</evidence>
<dbReference type="InterPro" id="IPR038460">
    <property type="entry name" value="AcetylCoA_hyd_C_sf"/>
</dbReference>
<comment type="cofactor">
    <cofactor evidence="1">
        <name>FAD</name>
        <dbReference type="ChEBI" id="CHEBI:57692"/>
    </cofactor>
</comment>
<dbReference type="GO" id="GO:0006083">
    <property type="term" value="P:acetate metabolic process"/>
    <property type="evidence" value="ECO:0007669"/>
    <property type="project" value="InterPro"/>
</dbReference>